<accession>A0A167HSP5</accession>
<dbReference type="EMBL" id="AUXT01000007">
    <property type="protein sequence ID" value="KZN58485.1"/>
    <property type="molecule type" value="Genomic_DNA"/>
</dbReference>
<dbReference type="Proteomes" id="UP000076587">
    <property type="component" value="Unassembled WGS sequence"/>
</dbReference>
<sequence>MPLFALLNVNKGAAKVESFIITSYKKRYASN</sequence>
<reference evidence="1 2" key="1">
    <citation type="submission" date="2013-07" db="EMBL/GenBank/DDBJ databases">
        <title>Comparative Genomic and Metabolomic Analysis of Twelve Strains of Pseudoalteromonas luteoviolacea.</title>
        <authorList>
            <person name="Vynne N.G."/>
            <person name="Mansson M."/>
            <person name="Gram L."/>
        </authorList>
    </citation>
    <scope>NUCLEOTIDE SEQUENCE [LARGE SCALE GENOMIC DNA]</scope>
    <source>
        <strain evidence="1 2">NCIMB 1942</strain>
    </source>
</reference>
<name>A0A167HSP5_9GAMM</name>
<gene>
    <name evidence="1" type="ORF">N482_21985</name>
</gene>
<organism evidence="1 2">
    <name type="scientific">Pseudoalteromonas luteoviolacea NCIMB 1942</name>
    <dbReference type="NCBI Taxonomy" id="1365253"/>
    <lineage>
        <taxon>Bacteria</taxon>
        <taxon>Pseudomonadati</taxon>
        <taxon>Pseudomonadota</taxon>
        <taxon>Gammaproteobacteria</taxon>
        <taxon>Alteromonadales</taxon>
        <taxon>Pseudoalteromonadaceae</taxon>
        <taxon>Pseudoalteromonas</taxon>
    </lineage>
</organism>
<evidence type="ECO:0000313" key="2">
    <source>
        <dbReference type="Proteomes" id="UP000076587"/>
    </source>
</evidence>
<comment type="caution">
    <text evidence="1">The sequence shown here is derived from an EMBL/GenBank/DDBJ whole genome shotgun (WGS) entry which is preliminary data.</text>
</comment>
<dbReference type="AlphaFoldDB" id="A0A167HSP5"/>
<evidence type="ECO:0000313" key="1">
    <source>
        <dbReference type="EMBL" id="KZN58485.1"/>
    </source>
</evidence>
<dbReference type="PATRIC" id="fig|1365253.3.peg.230"/>
<proteinExistence type="predicted"/>
<protein>
    <submittedName>
        <fullName evidence="1">Uncharacterized protein</fullName>
    </submittedName>
</protein>